<dbReference type="Proteomes" id="UP000254495">
    <property type="component" value="Unassembled WGS sequence"/>
</dbReference>
<dbReference type="Proteomes" id="UP000845800">
    <property type="component" value="Unassembled WGS sequence"/>
</dbReference>
<evidence type="ECO:0000313" key="4">
    <source>
        <dbReference type="Proteomes" id="UP000254495"/>
    </source>
</evidence>
<organism evidence="2">
    <name type="scientific">Escherichia coli</name>
    <dbReference type="NCBI Taxonomy" id="562"/>
    <lineage>
        <taxon>Bacteria</taxon>
        <taxon>Pseudomonadati</taxon>
        <taxon>Pseudomonadota</taxon>
        <taxon>Gammaproteobacteria</taxon>
        <taxon>Enterobacterales</taxon>
        <taxon>Enterobacteriaceae</taxon>
        <taxon>Escherichia</taxon>
    </lineage>
</organism>
<feature type="compositionally biased region" description="Polar residues" evidence="1">
    <location>
        <begin position="210"/>
        <end position="230"/>
    </location>
</feature>
<dbReference type="EMBL" id="UGCU01000001">
    <property type="protein sequence ID" value="STJ12105.1"/>
    <property type="molecule type" value="Genomic_DNA"/>
</dbReference>
<gene>
    <name evidence="2" type="ORF">HJQ60_003110</name>
    <name evidence="3" type="ORF">NCTC9077_03846</name>
</gene>
<evidence type="ECO:0000256" key="1">
    <source>
        <dbReference type="SAM" id="MobiDB-lite"/>
    </source>
</evidence>
<evidence type="ECO:0000313" key="3">
    <source>
        <dbReference type="EMBL" id="STJ12105.1"/>
    </source>
</evidence>
<protein>
    <submittedName>
        <fullName evidence="2">Uncharacterized protein</fullName>
    </submittedName>
</protein>
<proteinExistence type="predicted"/>
<reference evidence="2" key="3">
    <citation type="submission" date="2020-03" db="EMBL/GenBank/DDBJ databases">
        <authorList>
            <consortium name="NCBI Pathogen Detection Project"/>
        </authorList>
    </citation>
    <scope>NUCLEOTIDE SEQUENCE</scope>
    <source>
        <strain evidence="2">AMC_487</strain>
    </source>
</reference>
<accession>A0A0X5FM05</accession>
<dbReference type="RefSeq" id="WP_001586889.1">
    <property type="nucleotide sequence ID" value="NZ_AP019538.1"/>
</dbReference>
<name>A0A0X5FM05_ECOLX</name>
<reference evidence="3 4" key="2">
    <citation type="submission" date="2018-06" db="EMBL/GenBank/DDBJ databases">
        <authorList>
            <consortium name="Pathogen Informatics"/>
            <person name="Doyle S."/>
        </authorList>
    </citation>
    <scope>NUCLEOTIDE SEQUENCE [LARGE SCALE GENOMIC DNA]</scope>
    <source>
        <strain evidence="3 4">NCTC9077</strain>
    </source>
</reference>
<dbReference type="AlphaFoldDB" id="A0A0X5FM05"/>
<dbReference type="EMBL" id="DABERK010000017">
    <property type="protein sequence ID" value="HAI5333108.1"/>
    <property type="molecule type" value="Genomic_DNA"/>
</dbReference>
<sequence length="447" mass="50452">MRPISNLNTSAATYIPPQQLPSSCLETLSLLVQMNNYIKRDADYSTGMAVTPLVPEEVHLLAVAMTTELHRHQFQPVVNANDLQLPEPFTFDVAGFTITFTKTQEHDNTGTLVKIAVSKNGVCTSTNIALELFHSIVTTLMSRSQYGTFDLWSVRPILTDESQNRVHEAARYSPAQQYGGEETHITNNGMREFGNMSPLAWRNDGELQQSCNTSNFPPNNANDDINNTRQTTEDQPEADEPQQYVKLTVDDMRKWAAMDQQARNDLGGVQGWCTRNHFNIKNARNYLTDHGLNYAGEVKVNGPHEYAKFTLEHIRQWAALDKKVRKPVGYLEKWCKERNLSRTTARNYLKNDGLTALGELKLKGPQKCVSFTFGDIVQWANMSQEDRDRAGGAHKWSKGRGFQWSTSRSYLKLSGMTVQGAKKLAWLQSSGNMSNPHYLAQPTSRRT</sequence>
<evidence type="ECO:0000313" key="2">
    <source>
        <dbReference type="EMBL" id="HAI5333108.1"/>
    </source>
</evidence>
<reference evidence="2" key="1">
    <citation type="journal article" date="2018" name="Genome Biol.">
        <title>SKESA: strategic k-mer extension for scrupulous assemblies.</title>
        <authorList>
            <person name="Souvorov A."/>
            <person name="Agarwala R."/>
            <person name="Lipman D.J."/>
        </authorList>
    </citation>
    <scope>NUCLEOTIDE SEQUENCE [LARGE SCALE GENOMIC DNA]</scope>
    <source>
        <strain evidence="2">AMC_487</strain>
    </source>
</reference>
<feature type="region of interest" description="Disordered" evidence="1">
    <location>
        <begin position="210"/>
        <end position="241"/>
    </location>
</feature>
<dbReference type="Gene3D" id="3.30.2450.10">
    <property type="entry name" value="Secreted effector protein pipB2"/>
    <property type="match status" value="1"/>
</dbReference>